<dbReference type="Gene3D" id="3.30.420.10">
    <property type="entry name" value="Ribonuclease H-like superfamily/Ribonuclease H"/>
    <property type="match status" value="1"/>
</dbReference>
<keyword evidence="3" id="KW-1185">Reference proteome</keyword>
<dbReference type="Pfam" id="PF13565">
    <property type="entry name" value="HTH_32"/>
    <property type="match status" value="1"/>
</dbReference>
<feature type="domain" description="Tc1-like transposase DDE" evidence="1">
    <location>
        <begin position="186"/>
        <end position="320"/>
    </location>
</feature>
<accession>A0A4Q2U1M7</accession>
<protein>
    <submittedName>
        <fullName evidence="2">IS630 family transposase</fullName>
    </submittedName>
</protein>
<dbReference type="AlphaFoldDB" id="A0A4Q2U1M7"/>
<reference evidence="2 3" key="1">
    <citation type="submission" date="2018-12" db="EMBL/GenBank/DDBJ databases">
        <authorList>
            <person name="Grouzdev D.S."/>
            <person name="Krutkina M.S."/>
        </authorList>
    </citation>
    <scope>NUCLEOTIDE SEQUENCE [LARGE SCALE GENOMIC DNA]</scope>
    <source>
        <strain evidence="2 3">RmlP026</strain>
    </source>
</reference>
<evidence type="ECO:0000313" key="2">
    <source>
        <dbReference type="EMBL" id="RYC28721.1"/>
    </source>
</evidence>
<gene>
    <name evidence="2" type="ORF">D3273_27830</name>
</gene>
<dbReference type="Pfam" id="PF13358">
    <property type="entry name" value="DDE_3"/>
    <property type="match status" value="1"/>
</dbReference>
<reference evidence="2 3" key="2">
    <citation type="submission" date="2019-02" db="EMBL/GenBank/DDBJ databases">
        <title>'Lichenibacterium ramalinii' gen. nov. sp. nov., 'Lichenibacterium minor' gen. nov. sp. nov.</title>
        <authorList>
            <person name="Pankratov T."/>
        </authorList>
    </citation>
    <scope>NUCLEOTIDE SEQUENCE [LARGE SCALE GENOMIC DNA]</scope>
    <source>
        <strain evidence="2 3">RmlP026</strain>
    </source>
</reference>
<dbReference type="Proteomes" id="UP000290759">
    <property type="component" value="Unassembled WGS sequence"/>
</dbReference>
<dbReference type="InterPro" id="IPR038717">
    <property type="entry name" value="Tc1-like_DDE_dom"/>
</dbReference>
<dbReference type="InterPro" id="IPR047655">
    <property type="entry name" value="Transpos_IS630-like"/>
</dbReference>
<dbReference type="RefSeq" id="WP_207210940.1">
    <property type="nucleotide sequence ID" value="NZ_QYBB01000157.1"/>
</dbReference>
<comment type="caution">
    <text evidence="2">The sequence shown here is derived from an EMBL/GenBank/DDBJ whole genome shotgun (WGS) entry which is preliminary data.</text>
</comment>
<evidence type="ECO:0000259" key="1">
    <source>
        <dbReference type="Pfam" id="PF13358"/>
    </source>
</evidence>
<dbReference type="EMBL" id="QYBB01000157">
    <property type="protein sequence ID" value="RYC28721.1"/>
    <property type="molecule type" value="Genomic_DNA"/>
</dbReference>
<sequence>MAAGIAITRQDESAAELRRLARASRDVARARRLLAIALVMEGRSRTEAATAAGMDRQSLRDWVHRFNADGPAGLLDKPRSGRPGRLSADQLQAFDAVVEAGPDLETDGVVRWRCADLQRVIADKYGVALSERSVGRILSERGFRHVSVRPKHPKSDAAAQDLLKHSFADTVRSLLPAAAAGKALEIWFQDEARVGQKGTLAYVWARCGTRPRAVQDTRYAWAYLFGAVCPERAVGAGLVMPHADTEAMNLHLAEIGRTVASGAHAALVLDGAGWHGSDKLVVPDNITLVKLPPYAPELNPIENVWAYLRGTKLAHRLFGGYDDIVNACCDAWNSFIADTKAVRSITTRQWAVCQQF</sequence>
<evidence type="ECO:0000313" key="3">
    <source>
        <dbReference type="Proteomes" id="UP000290759"/>
    </source>
</evidence>
<dbReference type="SUPFAM" id="SSF46689">
    <property type="entry name" value="Homeodomain-like"/>
    <property type="match status" value="1"/>
</dbReference>
<dbReference type="GO" id="GO:0003676">
    <property type="term" value="F:nucleic acid binding"/>
    <property type="evidence" value="ECO:0007669"/>
    <property type="project" value="InterPro"/>
</dbReference>
<dbReference type="NCBIfam" id="NF033545">
    <property type="entry name" value="transpos_IS630"/>
    <property type="match status" value="1"/>
</dbReference>
<organism evidence="2 3">
    <name type="scientific">Lichenibacterium minor</name>
    <dbReference type="NCBI Taxonomy" id="2316528"/>
    <lineage>
        <taxon>Bacteria</taxon>
        <taxon>Pseudomonadati</taxon>
        <taxon>Pseudomonadota</taxon>
        <taxon>Alphaproteobacteria</taxon>
        <taxon>Hyphomicrobiales</taxon>
        <taxon>Lichenihabitantaceae</taxon>
        <taxon>Lichenibacterium</taxon>
    </lineage>
</organism>
<name>A0A4Q2U1M7_9HYPH</name>
<proteinExistence type="predicted"/>
<dbReference type="InterPro" id="IPR036397">
    <property type="entry name" value="RNaseH_sf"/>
</dbReference>
<dbReference type="InterPro" id="IPR009057">
    <property type="entry name" value="Homeodomain-like_sf"/>
</dbReference>